<dbReference type="RefSeq" id="WP_069582574.1">
    <property type="nucleotide sequence ID" value="NZ_LMVM01000001.1"/>
</dbReference>
<feature type="transmembrane region" description="Helical" evidence="6">
    <location>
        <begin position="53"/>
        <end position="71"/>
    </location>
</feature>
<accession>A0A2A2HAV9</accession>
<evidence type="ECO:0000256" key="6">
    <source>
        <dbReference type="SAM" id="Phobius"/>
    </source>
</evidence>
<comment type="subcellular location">
    <subcellularLocation>
        <location evidence="1">Cell membrane</location>
        <topology evidence="1">Multi-pass membrane protein</topology>
    </subcellularLocation>
</comment>
<dbReference type="AlphaFoldDB" id="A0A2A2HAV9"/>
<evidence type="ECO:0000313" key="7">
    <source>
        <dbReference type="EMBL" id="PAV06384.1"/>
    </source>
</evidence>
<dbReference type="InterPro" id="IPR050833">
    <property type="entry name" value="Poly_Biosynth_Transport"/>
</dbReference>
<sequence>MKEYKLFVQRIGLVGVTNIFISLSTLILLPILAKNLTIQNLGIWNLFNTYLSFIPLFINLGLPYTMVRYLPVKTEKEDIKEGFYSIIFMTLFVGLIALGILLLFSNQIALVLFDGNTSVSILLAVGTVISVMSVSFFTFFRTFQQMKVYSILQLAQTYLGVAMVAFFVYSGYQATGAVLGYVISQFIVFLIVMAFVIHEIGFKFPKFENLREYISFGLPTVPGNFSSWLVDLSDRTIIGIFLGTAFVGYYSPGYTLGNIIMMFSAPFTLLLPSLLSSYYDNNKIDEVRKHMDYSIKYFLLIAIPAVFGLSILSKPLLNVLATQAIAQNGYVITPFVALGALIYGVQGIITQILLLEKKTKVIGSRWIAAGVLNVVLNIILVPFFGIIAAGITTLIAYVFVCLITSFYSLKFIKLNFDFIFILKSISASVLMSFVLLFINPVSFIGIVVTVGVCSVVYLLVILLLKGISPDELDFFKKMVKN</sequence>
<name>A0A2A2HAV9_METBR</name>
<organism evidence="7 8">
    <name type="scientific">Methanobacterium bryantii</name>
    <dbReference type="NCBI Taxonomy" id="2161"/>
    <lineage>
        <taxon>Archaea</taxon>
        <taxon>Methanobacteriati</taxon>
        <taxon>Methanobacteriota</taxon>
        <taxon>Methanomada group</taxon>
        <taxon>Methanobacteria</taxon>
        <taxon>Methanobacteriales</taxon>
        <taxon>Methanobacteriaceae</taxon>
        <taxon>Methanobacterium</taxon>
    </lineage>
</organism>
<dbReference type="GO" id="GO:0005886">
    <property type="term" value="C:plasma membrane"/>
    <property type="evidence" value="ECO:0007669"/>
    <property type="project" value="UniProtKB-SubCell"/>
</dbReference>
<evidence type="ECO:0000256" key="4">
    <source>
        <dbReference type="ARBA" id="ARBA00022989"/>
    </source>
</evidence>
<feature type="transmembrane region" description="Helical" evidence="6">
    <location>
        <begin position="394"/>
        <end position="412"/>
    </location>
</feature>
<dbReference type="Pfam" id="PF01943">
    <property type="entry name" value="Polysacc_synt"/>
    <property type="match status" value="1"/>
</dbReference>
<keyword evidence="5 6" id="KW-0472">Membrane</keyword>
<evidence type="ECO:0000256" key="1">
    <source>
        <dbReference type="ARBA" id="ARBA00004651"/>
    </source>
</evidence>
<dbReference type="InterPro" id="IPR002797">
    <property type="entry name" value="Polysacc_synth"/>
</dbReference>
<evidence type="ECO:0000313" key="8">
    <source>
        <dbReference type="Proteomes" id="UP000217784"/>
    </source>
</evidence>
<feature type="transmembrane region" description="Helical" evidence="6">
    <location>
        <begin position="151"/>
        <end position="172"/>
    </location>
</feature>
<feature type="transmembrane region" description="Helical" evidence="6">
    <location>
        <begin position="419"/>
        <end position="438"/>
    </location>
</feature>
<feature type="transmembrane region" description="Helical" evidence="6">
    <location>
        <begin position="329"/>
        <end position="354"/>
    </location>
</feature>
<dbReference type="OrthoDB" id="112053at2157"/>
<feature type="transmembrane region" description="Helical" evidence="6">
    <location>
        <begin position="12"/>
        <end position="33"/>
    </location>
</feature>
<feature type="transmembrane region" description="Helical" evidence="6">
    <location>
        <begin position="178"/>
        <end position="197"/>
    </location>
</feature>
<evidence type="ECO:0000256" key="5">
    <source>
        <dbReference type="ARBA" id="ARBA00023136"/>
    </source>
</evidence>
<feature type="transmembrane region" description="Helical" evidence="6">
    <location>
        <begin position="366"/>
        <end position="388"/>
    </location>
</feature>
<feature type="transmembrane region" description="Helical" evidence="6">
    <location>
        <begin position="444"/>
        <end position="464"/>
    </location>
</feature>
<feature type="transmembrane region" description="Helical" evidence="6">
    <location>
        <begin position="297"/>
        <end position="317"/>
    </location>
</feature>
<dbReference type="PANTHER" id="PTHR30250:SF11">
    <property type="entry name" value="O-ANTIGEN TRANSPORTER-RELATED"/>
    <property type="match status" value="1"/>
</dbReference>
<keyword evidence="2" id="KW-1003">Cell membrane</keyword>
<feature type="transmembrane region" description="Helical" evidence="6">
    <location>
        <begin position="117"/>
        <end position="139"/>
    </location>
</feature>
<evidence type="ECO:0000256" key="3">
    <source>
        <dbReference type="ARBA" id="ARBA00022692"/>
    </source>
</evidence>
<feature type="transmembrane region" description="Helical" evidence="6">
    <location>
        <begin position="256"/>
        <end position="276"/>
    </location>
</feature>
<keyword evidence="8" id="KW-1185">Reference proteome</keyword>
<dbReference type="Proteomes" id="UP000217784">
    <property type="component" value="Unassembled WGS sequence"/>
</dbReference>
<keyword evidence="4 6" id="KW-1133">Transmembrane helix</keyword>
<reference evidence="7 8" key="1">
    <citation type="journal article" date="2017" name="BMC Genomics">
        <title>Genomic analysis of methanogenic archaea reveals a shift towards energy conservation.</title>
        <authorList>
            <person name="Gilmore S.P."/>
            <person name="Henske J.K."/>
            <person name="Sexton J.A."/>
            <person name="Solomon K.V."/>
            <person name="Seppala S."/>
            <person name="Yoo J.I."/>
            <person name="Huyett L.M."/>
            <person name="Pressman A."/>
            <person name="Cogan J.Z."/>
            <person name="Kivenson V."/>
            <person name="Peng X."/>
            <person name="Tan Y."/>
            <person name="Valentine D.L."/>
            <person name="O'Malley M.A."/>
        </authorList>
    </citation>
    <scope>NUCLEOTIDE SEQUENCE [LARGE SCALE GENOMIC DNA]</scope>
    <source>
        <strain evidence="7 8">M.o.H.</strain>
    </source>
</reference>
<comment type="caution">
    <text evidence="7">The sequence shown here is derived from an EMBL/GenBank/DDBJ whole genome shotgun (WGS) entry which is preliminary data.</text>
</comment>
<protein>
    <submittedName>
        <fullName evidence="7">Polysaccharide biosynthesis protein</fullName>
    </submittedName>
</protein>
<proteinExistence type="predicted"/>
<dbReference type="EMBL" id="LMVM01000001">
    <property type="protein sequence ID" value="PAV06384.1"/>
    <property type="molecule type" value="Genomic_DNA"/>
</dbReference>
<dbReference type="PANTHER" id="PTHR30250">
    <property type="entry name" value="PST FAMILY PREDICTED COLANIC ACID TRANSPORTER"/>
    <property type="match status" value="1"/>
</dbReference>
<gene>
    <name evidence="7" type="ORF">ASJ80_16325</name>
</gene>
<feature type="transmembrane region" description="Helical" evidence="6">
    <location>
        <begin position="83"/>
        <end position="105"/>
    </location>
</feature>
<evidence type="ECO:0000256" key="2">
    <source>
        <dbReference type="ARBA" id="ARBA00022475"/>
    </source>
</evidence>
<keyword evidence="3 6" id="KW-0812">Transmembrane</keyword>